<evidence type="ECO:0000313" key="3">
    <source>
        <dbReference type="Proteomes" id="UP001187192"/>
    </source>
</evidence>
<keyword evidence="1" id="KW-1133">Transmembrane helix</keyword>
<keyword evidence="3" id="KW-1185">Reference proteome</keyword>
<accession>A0AA88JFF1</accession>
<reference evidence="2" key="1">
    <citation type="submission" date="2023-07" db="EMBL/GenBank/DDBJ databases">
        <title>draft genome sequence of fig (Ficus carica).</title>
        <authorList>
            <person name="Takahashi T."/>
            <person name="Nishimura K."/>
        </authorList>
    </citation>
    <scope>NUCLEOTIDE SEQUENCE</scope>
</reference>
<sequence>MEEIGSPDRGRRDLKSTMDVSARVLLWSGAMVGVFTMRRCVMA</sequence>
<proteinExistence type="predicted"/>
<dbReference type="AlphaFoldDB" id="A0AA88JFF1"/>
<keyword evidence="1" id="KW-0812">Transmembrane</keyword>
<evidence type="ECO:0000313" key="2">
    <source>
        <dbReference type="EMBL" id="GMN72379.1"/>
    </source>
</evidence>
<organism evidence="2 3">
    <name type="scientific">Ficus carica</name>
    <name type="common">Common fig</name>
    <dbReference type="NCBI Taxonomy" id="3494"/>
    <lineage>
        <taxon>Eukaryota</taxon>
        <taxon>Viridiplantae</taxon>
        <taxon>Streptophyta</taxon>
        <taxon>Embryophyta</taxon>
        <taxon>Tracheophyta</taxon>
        <taxon>Spermatophyta</taxon>
        <taxon>Magnoliopsida</taxon>
        <taxon>eudicotyledons</taxon>
        <taxon>Gunneridae</taxon>
        <taxon>Pentapetalae</taxon>
        <taxon>rosids</taxon>
        <taxon>fabids</taxon>
        <taxon>Rosales</taxon>
        <taxon>Moraceae</taxon>
        <taxon>Ficeae</taxon>
        <taxon>Ficus</taxon>
    </lineage>
</organism>
<comment type="caution">
    <text evidence="2">The sequence shown here is derived from an EMBL/GenBank/DDBJ whole genome shotgun (WGS) entry which is preliminary data.</text>
</comment>
<dbReference type="Proteomes" id="UP001187192">
    <property type="component" value="Unassembled WGS sequence"/>
</dbReference>
<evidence type="ECO:0000256" key="1">
    <source>
        <dbReference type="SAM" id="Phobius"/>
    </source>
</evidence>
<dbReference type="EMBL" id="BTGU01016765">
    <property type="protein sequence ID" value="GMN72379.1"/>
    <property type="molecule type" value="Genomic_DNA"/>
</dbReference>
<keyword evidence="1" id="KW-0472">Membrane</keyword>
<protein>
    <submittedName>
        <fullName evidence="2">Uncharacterized protein</fullName>
    </submittedName>
</protein>
<name>A0AA88JFF1_FICCA</name>
<feature type="transmembrane region" description="Helical" evidence="1">
    <location>
        <begin position="20"/>
        <end position="37"/>
    </location>
</feature>
<gene>
    <name evidence="2" type="ORF">TIFTF001_055240</name>
</gene>